<dbReference type="GO" id="GO:0016174">
    <property type="term" value="F:NAD(P)H oxidase H2O2-forming activity"/>
    <property type="evidence" value="ECO:0007669"/>
    <property type="project" value="UniProtKB-EC"/>
</dbReference>
<dbReference type="RefSeq" id="WP_144067127.1">
    <property type="nucleotide sequence ID" value="NZ_CP041636.1"/>
</dbReference>
<evidence type="ECO:0000256" key="13">
    <source>
        <dbReference type="ARBA" id="ARBA00022848"/>
    </source>
</evidence>
<comment type="catalytic activity">
    <reaction evidence="29">
        <text>NADPH + O2 + H(+) = H2O2 + NADP(+)</text>
        <dbReference type="Rhea" id="RHEA:11260"/>
        <dbReference type="ChEBI" id="CHEBI:15378"/>
        <dbReference type="ChEBI" id="CHEBI:15379"/>
        <dbReference type="ChEBI" id="CHEBI:16240"/>
        <dbReference type="ChEBI" id="CHEBI:57783"/>
        <dbReference type="ChEBI" id="CHEBI:58349"/>
        <dbReference type="EC" id="1.6.3.1"/>
    </reaction>
    <physiologicalReaction direction="left-to-right" evidence="29">
        <dbReference type="Rhea" id="RHEA:11261"/>
    </physiologicalReaction>
</comment>
<keyword evidence="14" id="KW-0521">NADP</keyword>
<dbReference type="Proteomes" id="UP000317496">
    <property type="component" value="Chromosome"/>
</dbReference>
<dbReference type="Gene3D" id="3.50.50.60">
    <property type="entry name" value="FAD/NAD(P)-binding domain"/>
    <property type="match status" value="1"/>
</dbReference>
<proteinExistence type="inferred from homology"/>
<keyword evidence="10" id="KW-0812">Transmembrane</keyword>
<dbReference type="KEGG" id="fer:FNB15_02110"/>
<dbReference type="PRINTS" id="PR00370">
    <property type="entry name" value="FMOXYGENASE"/>
</dbReference>
<dbReference type="EC" id="1.14.13.148" evidence="23"/>
<organism evidence="36 37">
    <name type="scientific">Ferrovibrio terrae</name>
    <dbReference type="NCBI Taxonomy" id="2594003"/>
    <lineage>
        <taxon>Bacteria</taxon>
        <taxon>Pseudomonadati</taxon>
        <taxon>Pseudomonadota</taxon>
        <taxon>Alphaproteobacteria</taxon>
        <taxon>Rhodospirillales</taxon>
        <taxon>Rhodospirillaceae</taxon>
        <taxon>Ferrovibrio</taxon>
    </lineage>
</organism>
<evidence type="ECO:0000256" key="17">
    <source>
        <dbReference type="ARBA" id="ARBA00023033"/>
    </source>
</evidence>
<comment type="catalytic activity">
    <reaction evidence="26">
        <text>hexan-3-one + NADPH + O2 + H(+) = propyl propanoate + NADP(+) + H2O</text>
        <dbReference type="Rhea" id="RHEA:54848"/>
        <dbReference type="ChEBI" id="CHEBI:15377"/>
        <dbReference type="ChEBI" id="CHEBI:15378"/>
        <dbReference type="ChEBI" id="CHEBI:15379"/>
        <dbReference type="ChEBI" id="CHEBI:57783"/>
        <dbReference type="ChEBI" id="CHEBI:58349"/>
        <dbReference type="ChEBI" id="CHEBI:89828"/>
        <dbReference type="ChEBI" id="CHEBI:89891"/>
    </reaction>
    <physiologicalReaction direction="left-to-right" evidence="26">
        <dbReference type="Rhea" id="RHEA:54849"/>
    </physiologicalReaction>
</comment>
<comment type="catalytic activity">
    <reaction evidence="32">
        <text>(2E)-geranial + NADPH + O2 + H(+) = (1E)-2,6-dimethylhepta-1,5-dien-1-yl formate + NADP(+) + H2O</text>
        <dbReference type="Rhea" id="RHEA:54860"/>
        <dbReference type="ChEBI" id="CHEBI:15377"/>
        <dbReference type="ChEBI" id="CHEBI:15378"/>
        <dbReference type="ChEBI" id="CHEBI:15379"/>
        <dbReference type="ChEBI" id="CHEBI:16980"/>
        <dbReference type="ChEBI" id="CHEBI:57783"/>
        <dbReference type="ChEBI" id="CHEBI:58349"/>
        <dbReference type="ChEBI" id="CHEBI:138375"/>
    </reaction>
    <physiologicalReaction direction="left-to-right" evidence="32">
        <dbReference type="Rhea" id="RHEA:54861"/>
    </physiologicalReaction>
</comment>
<evidence type="ECO:0000256" key="9">
    <source>
        <dbReference type="ARBA" id="ARBA00022630"/>
    </source>
</evidence>
<keyword evidence="7" id="KW-0488">Methylation</keyword>
<keyword evidence="19" id="KW-0472">Membrane</keyword>
<evidence type="ECO:0000256" key="2">
    <source>
        <dbReference type="ARBA" id="ARBA00004389"/>
    </source>
</evidence>
<comment type="catalytic activity">
    <reaction evidence="27">
        <text>heptan-2-one + NADPH + O2 + H(+) = pentyl acetate + NADP(+) + H2O</text>
        <dbReference type="Rhea" id="RHEA:54836"/>
        <dbReference type="ChEBI" id="CHEBI:5672"/>
        <dbReference type="ChEBI" id="CHEBI:15377"/>
        <dbReference type="ChEBI" id="CHEBI:15378"/>
        <dbReference type="ChEBI" id="CHEBI:15379"/>
        <dbReference type="ChEBI" id="CHEBI:57783"/>
        <dbReference type="ChEBI" id="CHEBI:58349"/>
        <dbReference type="ChEBI" id="CHEBI:87362"/>
    </reaction>
    <physiologicalReaction direction="left-to-right" evidence="27">
        <dbReference type="Rhea" id="RHEA:54837"/>
    </physiologicalReaction>
</comment>
<evidence type="ECO:0000256" key="25">
    <source>
        <dbReference type="ARBA" id="ARBA00045722"/>
    </source>
</evidence>
<comment type="cofactor">
    <cofactor evidence="1">
        <name>FAD</name>
        <dbReference type="ChEBI" id="CHEBI:57692"/>
    </cofactor>
</comment>
<dbReference type="PIRSF" id="PIRSF000332">
    <property type="entry name" value="FMO"/>
    <property type="match status" value="1"/>
</dbReference>
<comment type="function">
    <text evidence="25">Acts as a Baeyer-Villiger monooxygenase on a broad range of substrates. Catalyzes the insertion of an oxygen atom into a carbon-carbon bond adjacent to a carbonyl, which converts ketones to esters. Active on diverse carbonyl compounds, whereas soft nucleophiles are mostly non- or poorly reactive. In contrast with other forms of FMO it is non- or poorly active on 'classical' substrates such as drugs, pesticides, and dietary components containing soft nucleophilic heteroatoms. Able to oxidize drug molecules bearing a carbonyl group on an aliphatic chain, such as nabumetone and pentoxifylline. Also, in the absence of substrates, shows slow but yet significant NADPH oxidase activity. Acts as a positive modulator of cholesterol biosynthesis as well as glucose homeostasis, promoting metabolic aging via pleiotropic effects.</text>
</comment>
<dbReference type="InterPro" id="IPR020946">
    <property type="entry name" value="Flavin_mOase-like"/>
</dbReference>
<dbReference type="SUPFAM" id="SSF51905">
    <property type="entry name" value="FAD/NAD(P)-binding domain"/>
    <property type="match status" value="2"/>
</dbReference>
<dbReference type="InterPro" id="IPR000960">
    <property type="entry name" value="Flavin_mOase"/>
</dbReference>
<comment type="catalytic activity">
    <reaction evidence="34">
        <text>N,N-dimethylaniline + NADPH + O2 + H(+) = N,N-dimethylaniline N-oxide + NADP(+) + H2O</text>
        <dbReference type="Rhea" id="RHEA:24468"/>
        <dbReference type="ChEBI" id="CHEBI:15377"/>
        <dbReference type="ChEBI" id="CHEBI:15378"/>
        <dbReference type="ChEBI" id="CHEBI:15379"/>
        <dbReference type="ChEBI" id="CHEBI:16269"/>
        <dbReference type="ChEBI" id="CHEBI:17735"/>
        <dbReference type="ChEBI" id="CHEBI:57783"/>
        <dbReference type="ChEBI" id="CHEBI:58349"/>
        <dbReference type="EC" id="1.14.13.8"/>
    </reaction>
    <physiologicalReaction direction="left-to-right" evidence="34">
        <dbReference type="Rhea" id="RHEA:24469"/>
    </physiologicalReaction>
</comment>
<reference evidence="36 37" key="1">
    <citation type="submission" date="2019-07" db="EMBL/GenBank/DDBJ databases">
        <title>Genome sequencing for Ferrovibrio sp. K5.</title>
        <authorList>
            <person name="Park S.-J."/>
        </authorList>
    </citation>
    <scope>NUCLEOTIDE SEQUENCE [LARGE SCALE GENOMIC DNA]</scope>
    <source>
        <strain evidence="36 37">K5</strain>
    </source>
</reference>
<keyword evidence="9" id="KW-0285">Flavoprotein</keyword>
<evidence type="ECO:0000256" key="1">
    <source>
        <dbReference type="ARBA" id="ARBA00001974"/>
    </source>
</evidence>
<keyword evidence="17 36" id="KW-0503">Monooxygenase</keyword>
<dbReference type="GO" id="GO:0050660">
    <property type="term" value="F:flavin adenine dinucleotide binding"/>
    <property type="evidence" value="ECO:0007669"/>
    <property type="project" value="InterPro"/>
</dbReference>
<dbReference type="AlphaFoldDB" id="A0A516GXA4"/>
<evidence type="ECO:0000256" key="26">
    <source>
        <dbReference type="ARBA" id="ARBA00047426"/>
    </source>
</evidence>
<evidence type="ECO:0000256" key="34">
    <source>
        <dbReference type="ARBA" id="ARBA00049443"/>
    </source>
</evidence>
<keyword evidence="8" id="KW-0597">Phosphoprotein</keyword>
<evidence type="ECO:0000256" key="33">
    <source>
        <dbReference type="ARBA" id="ARBA00048990"/>
    </source>
</evidence>
<evidence type="ECO:0000256" key="24">
    <source>
        <dbReference type="ARBA" id="ARBA00035159"/>
    </source>
</evidence>
<dbReference type="GO" id="GO:0004499">
    <property type="term" value="F:N,N-dimethylaniline monooxygenase activity"/>
    <property type="evidence" value="ECO:0007669"/>
    <property type="project" value="InterPro"/>
</dbReference>
<dbReference type="InterPro" id="IPR050346">
    <property type="entry name" value="FMO-like"/>
</dbReference>
<comment type="catalytic activity">
    <reaction evidence="28">
        <text>sulcatone + NADPH + O2 + H(+) = 4-methylpent-3-en-1-yl acetate + NADP(+) + H2O</text>
        <dbReference type="Rhea" id="RHEA:54864"/>
        <dbReference type="ChEBI" id="CHEBI:15377"/>
        <dbReference type="ChEBI" id="CHEBI:15378"/>
        <dbReference type="ChEBI" id="CHEBI:15379"/>
        <dbReference type="ChEBI" id="CHEBI:16310"/>
        <dbReference type="ChEBI" id="CHEBI:57783"/>
        <dbReference type="ChEBI" id="CHEBI:58349"/>
        <dbReference type="ChEBI" id="CHEBI:138373"/>
    </reaction>
    <physiologicalReaction direction="left-to-right" evidence="28">
        <dbReference type="Rhea" id="RHEA:54865"/>
    </physiologicalReaction>
</comment>
<dbReference type="OrthoDB" id="9790219at2"/>
<comment type="catalytic activity">
    <reaction evidence="31">
        <text>octan-3-one + NADPH + O2 + H(+) = ethyl hexanoate + NADP(+) + H2O</text>
        <dbReference type="Rhea" id="RHEA:54856"/>
        <dbReference type="ChEBI" id="CHEBI:15377"/>
        <dbReference type="ChEBI" id="CHEBI:15378"/>
        <dbReference type="ChEBI" id="CHEBI:15379"/>
        <dbReference type="ChEBI" id="CHEBI:57783"/>
        <dbReference type="ChEBI" id="CHEBI:58349"/>
        <dbReference type="ChEBI" id="CHEBI:80946"/>
        <dbReference type="ChEBI" id="CHEBI:86055"/>
    </reaction>
    <physiologicalReaction direction="left-to-right" evidence="31">
        <dbReference type="Rhea" id="RHEA:54857"/>
    </physiologicalReaction>
</comment>
<evidence type="ECO:0000256" key="21">
    <source>
        <dbReference type="ARBA" id="ARBA00033213"/>
    </source>
</evidence>
<evidence type="ECO:0000256" key="15">
    <source>
        <dbReference type="ARBA" id="ARBA00022989"/>
    </source>
</evidence>
<keyword evidence="18" id="KW-0443">Lipid metabolism</keyword>
<evidence type="ECO:0000256" key="14">
    <source>
        <dbReference type="ARBA" id="ARBA00022857"/>
    </source>
</evidence>
<dbReference type="PRINTS" id="PR01125">
    <property type="entry name" value="FMOXYGENASE5"/>
</dbReference>
<dbReference type="InterPro" id="IPR002257">
    <property type="entry name" value="Flavin_mOase_5"/>
</dbReference>
<evidence type="ECO:0000256" key="8">
    <source>
        <dbReference type="ARBA" id="ARBA00022553"/>
    </source>
</evidence>
<accession>A0A516GXA4</accession>
<evidence type="ECO:0000256" key="23">
    <source>
        <dbReference type="ARBA" id="ARBA00034528"/>
    </source>
</evidence>
<dbReference type="GO" id="GO:0006629">
    <property type="term" value="P:lipid metabolic process"/>
    <property type="evidence" value="ECO:0007669"/>
    <property type="project" value="UniProtKB-KW"/>
</dbReference>
<comment type="catalytic activity">
    <reaction evidence="30">
        <text>hexan-3-one + NADPH + O2 + H(+) = ethyl butanoate + NADP(+) + H2O</text>
        <dbReference type="Rhea" id="RHEA:54844"/>
        <dbReference type="ChEBI" id="CHEBI:15377"/>
        <dbReference type="ChEBI" id="CHEBI:15378"/>
        <dbReference type="ChEBI" id="CHEBI:15379"/>
        <dbReference type="ChEBI" id="CHEBI:57783"/>
        <dbReference type="ChEBI" id="CHEBI:58349"/>
        <dbReference type="ChEBI" id="CHEBI:88764"/>
        <dbReference type="ChEBI" id="CHEBI:89891"/>
    </reaction>
    <physiologicalReaction direction="left-to-right" evidence="30">
        <dbReference type="Rhea" id="RHEA:54845"/>
    </physiologicalReaction>
</comment>
<dbReference type="PANTHER" id="PTHR23023">
    <property type="entry name" value="DIMETHYLANILINE MONOOXYGENASE"/>
    <property type="match status" value="1"/>
</dbReference>
<evidence type="ECO:0000256" key="18">
    <source>
        <dbReference type="ARBA" id="ARBA00023098"/>
    </source>
</evidence>
<keyword evidence="37" id="KW-1185">Reference proteome</keyword>
<evidence type="ECO:0000256" key="27">
    <source>
        <dbReference type="ARBA" id="ARBA00047574"/>
    </source>
</evidence>
<dbReference type="EMBL" id="CP041636">
    <property type="protein sequence ID" value="QDO96146.1"/>
    <property type="molecule type" value="Genomic_DNA"/>
</dbReference>
<evidence type="ECO:0000313" key="36">
    <source>
        <dbReference type="EMBL" id="QDO96146.1"/>
    </source>
</evidence>
<evidence type="ECO:0000256" key="35">
    <source>
        <dbReference type="ARBA" id="ARBA00049475"/>
    </source>
</evidence>
<evidence type="ECO:0000256" key="32">
    <source>
        <dbReference type="ARBA" id="ARBA00048989"/>
    </source>
</evidence>
<keyword evidence="13" id="KW-0492">Microsome</keyword>
<evidence type="ECO:0000256" key="7">
    <source>
        <dbReference type="ARBA" id="ARBA00022481"/>
    </source>
</evidence>
<evidence type="ECO:0000256" key="11">
    <source>
        <dbReference type="ARBA" id="ARBA00022824"/>
    </source>
</evidence>
<evidence type="ECO:0000256" key="19">
    <source>
        <dbReference type="ARBA" id="ARBA00023136"/>
    </source>
</evidence>
<dbReference type="GO" id="GO:0034899">
    <property type="term" value="F:trimethylamine monooxygenase activity"/>
    <property type="evidence" value="ECO:0007669"/>
    <property type="project" value="UniProtKB-EC"/>
</dbReference>
<evidence type="ECO:0000256" key="12">
    <source>
        <dbReference type="ARBA" id="ARBA00022827"/>
    </source>
</evidence>
<comment type="catalytic activity">
    <reaction evidence="35">
        <text>octan-3-one + NADPH + O2 + H(+) = pentyl propanoate + NADP(+) + H2O</text>
        <dbReference type="Rhea" id="RHEA:54840"/>
        <dbReference type="ChEBI" id="CHEBI:15377"/>
        <dbReference type="ChEBI" id="CHEBI:15378"/>
        <dbReference type="ChEBI" id="CHEBI:15379"/>
        <dbReference type="ChEBI" id="CHEBI:57783"/>
        <dbReference type="ChEBI" id="CHEBI:58349"/>
        <dbReference type="ChEBI" id="CHEBI:80946"/>
        <dbReference type="ChEBI" id="CHEBI:87373"/>
    </reaction>
    <physiologicalReaction direction="left-to-right" evidence="35">
        <dbReference type="Rhea" id="RHEA:54841"/>
    </physiologicalReaction>
</comment>
<keyword evidence="16" id="KW-0560">Oxidoreductase</keyword>
<comment type="subcellular location">
    <subcellularLocation>
        <location evidence="2">Endoplasmic reticulum membrane</location>
        <topology evidence="2">Single-pass membrane protein</topology>
    </subcellularLocation>
    <subcellularLocation>
        <location evidence="3">Microsome membrane</location>
    </subcellularLocation>
</comment>
<dbReference type="InterPro" id="IPR036188">
    <property type="entry name" value="FAD/NAD-bd_sf"/>
</dbReference>
<evidence type="ECO:0000256" key="20">
    <source>
        <dbReference type="ARBA" id="ARBA00029728"/>
    </source>
</evidence>
<evidence type="ECO:0000256" key="31">
    <source>
        <dbReference type="ARBA" id="ARBA00048459"/>
    </source>
</evidence>
<keyword evidence="12" id="KW-0274">FAD</keyword>
<dbReference type="EC" id="1.6.3.1" evidence="5"/>
<comment type="catalytic activity">
    <reaction evidence="33">
        <text>heptan-4-one + NADPH + O2 + H(+) = propyl butanoate + NADP(+) + H2O</text>
        <dbReference type="Rhea" id="RHEA:54852"/>
        <dbReference type="ChEBI" id="CHEBI:15377"/>
        <dbReference type="ChEBI" id="CHEBI:15378"/>
        <dbReference type="ChEBI" id="CHEBI:15379"/>
        <dbReference type="ChEBI" id="CHEBI:57783"/>
        <dbReference type="ChEBI" id="CHEBI:58349"/>
        <dbReference type="ChEBI" id="CHEBI:89484"/>
        <dbReference type="ChEBI" id="CHEBI:89719"/>
    </reaction>
    <physiologicalReaction direction="left-to-right" evidence="33">
        <dbReference type="Rhea" id="RHEA:54853"/>
    </physiologicalReaction>
</comment>
<evidence type="ECO:0000256" key="5">
    <source>
        <dbReference type="ARBA" id="ARBA00012698"/>
    </source>
</evidence>
<dbReference type="FunFam" id="3.50.50.60:FF:000159">
    <property type="entry name" value="Dimethylaniline monooxygenase [N-oxide-forming]"/>
    <property type="match status" value="1"/>
</dbReference>
<comment type="similarity">
    <text evidence="4">Belongs to the FMO family.</text>
</comment>
<evidence type="ECO:0000256" key="4">
    <source>
        <dbReference type="ARBA" id="ARBA00009183"/>
    </source>
</evidence>
<evidence type="ECO:0000313" key="37">
    <source>
        <dbReference type="Proteomes" id="UP000317496"/>
    </source>
</evidence>
<evidence type="ECO:0000256" key="10">
    <source>
        <dbReference type="ARBA" id="ARBA00022692"/>
    </source>
</evidence>
<keyword evidence="15" id="KW-1133">Transmembrane helix</keyword>
<evidence type="ECO:0000256" key="30">
    <source>
        <dbReference type="ARBA" id="ARBA00047977"/>
    </source>
</evidence>
<protein>
    <recommendedName>
        <fullName evidence="6">Flavin-containing monooxygenase 5</fullName>
        <ecNumber evidence="23">1.14.13.148</ecNumber>
        <ecNumber evidence="5">1.6.3.1</ecNumber>
    </recommendedName>
    <alternativeName>
        <fullName evidence="22">Dimethylaniline monooxygenase [N-oxide-forming] 5</fullName>
    </alternativeName>
    <alternativeName>
        <fullName evidence="20">Dimethylaniline oxidase 5</fullName>
    </alternativeName>
    <alternativeName>
        <fullName evidence="21">NADPH oxidase</fullName>
    </alternativeName>
    <alternativeName>
        <fullName evidence="24">Trimethylamine monooxygenase</fullName>
    </alternativeName>
</protein>
<gene>
    <name evidence="36" type="ORF">FNB15_02110</name>
</gene>
<evidence type="ECO:0000256" key="22">
    <source>
        <dbReference type="ARBA" id="ARBA00033301"/>
    </source>
</evidence>
<dbReference type="GO" id="GO:0050661">
    <property type="term" value="F:NADP binding"/>
    <property type="evidence" value="ECO:0007669"/>
    <property type="project" value="InterPro"/>
</dbReference>
<evidence type="ECO:0000256" key="29">
    <source>
        <dbReference type="ARBA" id="ARBA00047864"/>
    </source>
</evidence>
<evidence type="ECO:0000256" key="16">
    <source>
        <dbReference type="ARBA" id="ARBA00023002"/>
    </source>
</evidence>
<evidence type="ECO:0000256" key="3">
    <source>
        <dbReference type="ARBA" id="ARBA00004524"/>
    </source>
</evidence>
<evidence type="ECO:0000256" key="28">
    <source>
        <dbReference type="ARBA" id="ARBA00047855"/>
    </source>
</evidence>
<dbReference type="Pfam" id="PF00743">
    <property type="entry name" value="FMO-like"/>
    <property type="match status" value="1"/>
</dbReference>
<name>A0A516GXA4_9PROT</name>
<keyword evidence="11" id="KW-0256">Endoplasmic reticulum</keyword>
<evidence type="ECO:0000256" key="6">
    <source>
        <dbReference type="ARBA" id="ARBA00019213"/>
    </source>
</evidence>
<sequence length="434" mass="48703">MTTKKFCIIGAGSSGIAVAKALKQKGLDFDCFEKGSDIGGNWRYNNDNGVSAAYRSLHIDTSRKNLQYPDFPTPDDLPDFPSHWQVMQYLDSYAEKFGIRSHIRFRTSVTKVEPVGSGEWAVTLDSGETLAYSAVIVANGHLWDTRLPDFPGQFEGPQIHSHAYKTAAPFDDKRVLVVGIGNSAVDIAVDLCRRAASVTLSTRRGAWIMPKYIMGIPTDRWGAFFSRKLKLPTVLSRMIVNRLMYLTVGDQRRYGMPTPKHPMWREHATISQELLPYIGHGWIRVKPNVAKLDGSRVSFADGSAEDFDAIIYATGYKTSFPFLDPAIFAVKDNEAPQLYRRMLALERPGLYFAGLVQPIGATIPLVEIQSRWLAGVLAGEITLPSKDAMRAELREHWRGVKRRYVDSARYTLEVDYRDYAAQMREDMASGRGGY</sequence>